<sequence length="378" mass="43307">MCWRSWTRCRASPPMLTYPFEDTLPPAGQAIDVAPGVRWVRMSLPLVLNHINLYLLEDDDGWWIVDTGMALGETRELWERVFAAHLDGKPVKAVLSTHWHPDHTGLAGWLCERWQVPFYITRTEFLTGMFYTRSSPEQIGAELEEHQQRCGRSAEDAAVVKKSMGGLRDMVSPLPCSYQRLTDGMTLPIRAHRWRVLIGRGHSPEHACLYSESLNVLISGDQVIPRISSNISVAADEPDANPLKEWLHSLEHFLEALPDDALVLPAHNVPFHGLHHRLRHLIEHHEDNLLALEEALVDTERTAIELVPFMFHRKLTEEQVGMALGECLSHLNYLFQRGQVARRTDAQGRFLYTSVDDTLPLRLRQRRDPKDDWQPLQV</sequence>
<dbReference type="InterPro" id="IPR036388">
    <property type="entry name" value="WH-like_DNA-bd_sf"/>
</dbReference>
<keyword evidence="1" id="KW-0175">Coiled coil</keyword>
<dbReference type="Pfam" id="PF21221">
    <property type="entry name" value="B_lactamase-like_C"/>
    <property type="match status" value="1"/>
</dbReference>
<dbReference type="Pfam" id="PF00753">
    <property type="entry name" value="Lactamase_B"/>
    <property type="match status" value="1"/>
</dbReference>
<dbReference type="InterPro" id="IPR050662">
    <property type="entry name" value="Sec-metab_biosynth-thioest"/>
</dbReference>
<comment type="caution">
    <text evidence="3">The sequence shown here is derived from an EMBL/GenBank/DDBJ whole genome shotgun (WGS) entry which is preliminary data.</text>
</comment>
<dbReference type="OrthoDB" id="9815874at2"/>
<dbReference type="InterPro" id="IPR036866">
    <property type="entry name" value="RibonucZ/Hydroxyglut_hydro"/>
</dbReference>
<dbReference type="Gene3D" id="3.60.15.10">
    <property type="entry name" value="Ribonuclease Z/Hydroxyacylglutathione hydrolase-like"/>
    <property type="match status" value="1"/>
</dbReference>
<feature type="coiled-coil region" evidence="1">
    <location>
        <begin position="275"/>
        <end position="302"/>
    </location>
</feature>
<evidence type="ECO:0000313" key="3">
    <source>
        <dbReference type="EMBL" id="TGD75257.1"/>
    </source>
</evidence>
<dbReference type="SMART" id="SM00849">
    <property type="entry name" value="Lactamase_B"/>
    <property type="match status" value="1"/>
</dbReference>
<dbReference type="InterPro" id="IPR001279">
    <property type="entry name" value="Metallo-B-lactamas"/>
</dbReference>
<keyword evidence="3" id="KW-0378">Hydrolase</keyword>
<evidence type="ECO:0000313" key="4">
    <source>
        <dbReference type="Proteomes" id="UP000298050"/>
    </source>
</evidence>
<accession>A0A4Z0M788</accession>
<name>A0A4Z0M788_9GAMM</name>
<proteinExistence type="predicted"/>
<keyword evidence="4" id="KW-1185">Reference proteome</keyword>
<protein>
    <submittedName>
        <fullName evidence="3">MBL fold metallo-hydrolase</fullName>
    </submittedName>
</protein>
<dbReference type="GO" id="GO:0016787">
    <property type="term" value="F:hydrolase activity"/>
    <property type="evidence" value="ECO:0007669"/>
    <property type="project" value="UniProtKB-KW"/>
</dbReference>
<gene>
    <name evidence="3" type="ORF">E4634_04475</name>
</gene>
<evidence type="ECO:0000259" key="2">
    <source>
        <dbReference type="SMART" id="SM00849"/>
    </source>
</evidence>
<evidence type="ECO:0000256" key="1">
    <source>
        <dbReference type="SAM" id="Coils"/>
    </source>
</evidence>
<dbReference type="SUPFAM" id="SSF56281">
    <property type="entry name" value="Metallo-hydrolase/oxidoreductase"/>
    <property type="match status" value="1"/>
</dbReference>
<dbReference type="Proteomes" id="UP000298050">
    <property type="component" value="Unassembled WGS sequence"/>
</dbReference>
<dbReference type="EMBL" id="SRLE01000004">
    <property type="protein sequence ID" value="TGD75257.1"/>
    <property type="molecule type" value="Genomic_DNA"/>
</dbReference>
<feature type="domain" description="Metallo-beta-lactamase" evidence="2">
    <location>
        <begin position="50"/>
        <end position="267"/>
    </location>
</feature>
<dbReference type="PANTHER" id="PTHR23131">
    <property type="entry name" value="ENDORIBONUCLEASE LACTB2"/>
    <property type="match status" value="1"/>
</dbReference>
<dbReference type="Gene3D" id="1.10.10.10">
    <property type="entry name" value="Winged helix-like DNA-binding domain superfamily/Winged helix DNA-binding domain"/>
    <property type="match status" value="1"/>
</dbReference>
<organism evidence="3 4">
    <name type="scientific">Mangrovimicrobium sediminis</name>
    <dbReference type="NCBI Taxonomy" id="2562682"/>
    <lineage>
        <taxon>Bacteria</taxon>
        <taxon>Pseudomonadati</taxon>
        <taxon>Pseudomonadota</taxon>
        <taxon>Gammaproteobacteria</taxon>
        <taxon>Cellvibrionales</taxon>
        <taxon>Halieaceae</taxon>
        <taxon>Mangrovimicrobium</taxon>
    </lineage>
</organism>
<dbReference type="AlphaFoldDB" id="A0A4Z0M788"/>
<reference evidence="3 4" key="1">
    <citation type="submission" date="2019-04" db="EMBL/GenBank/DDBJ databases">
        <title>Taxonomy of novel Haliea sp. from mangrove soil of West Coast of India.</title>
        <authorList>
            <person name="Verma A."/>
            <person name="Kumar P."/>
            <person name="Krishnamurthi S."/>
        </authorList>
    </citation>
    <scope>NUCLEOTIDE SEQUENCE [LARGE SCALE GENOMIC DNA]</scope>
    <source>
        <strain evidence="3 4">SAOS-164</strain>
    </source>
</reference>
<dbReference type="InterPro" id="IPR048933">
    <property type="entry name" value="B_lactamase-like_C"/>
</dbReference>
<dbReference type="PANTHER" id="PTHR23131:SF4">
    <property type="entry name" value="METALLO-BETA-LACTAMASE SUPERFAMILY POTEIN"/>
    <property type="match status" value="1"/>
</dbReference>